<accession>A0ABC9Y212</accession>
<dbReference type="Proteomes" id="UP001623348">
    <property type="component" value="Unassembled WGS sequence"/>
</dbReference>
<evidence type="ECO:0000313" key="2">
    <source>
        <dbReference type="Proteomes" id="UP001623348"/>
    </source>
</evidence>
<proteinExistence type="predicted"/>
<dbReference type="AlphaFoldDB" id="A0ABC9Y212"/>
<name>A0ABC9Y212_GRUJA</name>
<keyword evidence="2" id="KW-1185">Reference proteome</keyword>
<organism evidence="1 2">
    <name type="scientific">Grus japonensis</name>
    <name type="common">Japanese crane</name>
    <name type="synonym">Red-crowned crane</name>
    <dbReference type="NCBI Taxonomy" id="30415"/>
    <lineage>
        <taxon>Eukaryota</taxon>
        <taxon>Metazoa</taxon>
        <taxon>Chordata</taxon>
        <taxon>Craniata</taxon>
        <taxon>Vertebrata</taxon>
        <taxon>Euteleostomi</taxon>
        <taxon>Archelosauria</taxon>
        <taxon>Archosauria</taxon>
        <taxon>Dinosauria</taxon>
        <taxon>Saurischia</taxon>
        <taxon>Theropoda</taxon>
        <taxon>Coelurosauria</taxon>
        <taxon>Aves</taxon>
        <taxon>Neognathae</taxon>
        <taxon>Neoaves</taxon>
        <taxon>Gruiformes</taxon>
        <taxon>Gruidae</taxon>
        <taxon>Grus</taxon>
    </lineage>
</organism>
<comment type="caution">
    <text evidence="1">The sequence shown here is derived from an EMBL/GenBank/DDBJ whole genome shotgun (WGS) entry which is preliminary data.</text>
</comment>
<protein>
    <submittedName>
        <fullName evidence="1">Ankyrin repeat domain-containing protein 31</fullName>
    </submittedName>
</protein>
<gene>
    <name evidence="1" type="ORF">GRJ2_002873400</name>
</gene>
<evidence type="ECO:0000313" key="1">
    <source>
        <dbReference type="EMBL" id="GAB0204078.1"/>
    </source>
</evidence>
<reference evidence="1 2" key="1">
    <citation type="submission" date="2024-06" db="EMBL/GenBank/DDBJ databases">
        <title>The draft genome of Grus japonensis, version 3.</title>
        <authorList>
            <person name="Nabeshima K."/>
            <person name="Suzuki S."/>
            <person name="Onuma M."/>
        </authorList>
    </citation>
    <scope>NUCLEOTIDE SEQUENCE [LARGE SCALE GENOMIC DNA]</scope>
    <source>
        <strain evidence="1 2">451A</strain>
    </source>
</reference>
<sequence>MGSKQEELEAIVHAARKLRPSCHYGNLVGQISGLECSYQWLQAVQKGQMSLQTDESEPACANLMDSDSTVILQQTIVNEVQNTYTNISEDETSCTEQTLQANAETLLAHELLAAANGESVSESHNSTSGILSTIEPEKGGRILLNAEGVEGCHIETENTSSLEIEPVAVQFHEKDTLQIRSKRDNLQETNSKGDLRFGVNADSNSPYSFQIVENVQKEASQKTGAIFCLKIITL</sequence>
<dbReference type="EMBL" id="BAAFJT010000040">
    <property type="protein sequence ID" value="GAB0204078.1"/>
    <property type="molecule type" value="Genomic_DNA"/>
</dbReference>